<organism evidence="1 2">
    <name type="scientific">Naganishia friedmannii</name>
    <dbReference type="NCBI Taxonomy" id="89922"/>
    <lineage>
        <taxon>Eukaryota</taxon>
        <taxon>Fungi</taxon>
        <taxon>Dikarya</taxon>
        <taxon>Basidiomycota</taxon>
        <taxon>Agaricomycotina</taxon>
        <taxon>Tremellomycetes</taxon>
        <taxon>Filobasidiales</taxon>
        <taxon>Filobasidiaceae</taxon>
        <taxon>Naganishia</taxon>
    </lineage>
</organism>
<accession>A0ACC2V0N9</accession>
<gene>
    <name evidence="1" type="ORF">QFC21_006918</name>
</gene>
<reference evidence="1" key="1">
    <citation type="submission" date="2023-04" db="EMBL/GenBank/DDBJ databases">
        <title>Draft Genome sequencing of Naganishia species isolated from polar environments using Oxford Nanopore Technology.</title>
        <authorList>
            <person name="Leo P."/>
            <person name="Venkateswaran K."/>
        </authorList>
    </citation>
    <scope>NUCLEOTIDE SEQUENCE</scope>
    <source>
        <strain evidence="1">MNA-CCFEE 5423</strain>
    </source>
</reference>
<evidence type="ECO:0000313" key="2">
    <source>
        <dbReference type="Proteomes" id="UP001227268"/>
    </source>
</evidence>
<proteinExistence type="predicted"/>
<name>A0ACC2V0N9_9TREE</name>
<comment type="caution">
    <text evidence="1">The sequence shown here is derived from an EMBL/GenBank/DDBJ whole genome shotgun (WGS) entry which is preliminary data.</text>
</comment>
<keyword evidence="2" id="KW-1185">Reference proteome</keyword>
<sequence>MATTMNTGPSATPTIIAPAAGRPNKAAQYLLSGATSGLASAVILQPRDLVKTWLQQGPLPSLAPVLGLENGQNEHVPTSIGGAAGTIGEVNAGGAVRRGKSVEGRKLLPTVQKIVKEEGVGTLWRGTVPTVVSVDVTAEE</sequence>
<dbReference type="Proteomes" id="UP001227268">
    <property type="component" value="Unassembled WGS sequence"/>
</dbReference>
<protein>
    <submittedName>
        <fullName evidence="1">Uncharacterized protein</fullName>
    </submittedName>
</protein>
<evidence type="ECO:0000313" key="1">
    <source>
        <dbReference type="EMBL" id="KAJ9092276.1"/>
    </source>
</evidence>
<dbReference type="EMBL" id="JASBWT010000040">
    <property type="protein sequence ID" value="KAJ9092276.1"/>
    <property type="molecule type" value="Genomic_DNA"/>
</dbReference>